<dbReference type="AlphaFoldDB" id="A0A2V3IW23"/>
<dbReference type="Pfam" id="PF00565">
    <property type="entry name" value="SNase"/>
    <property type="match status" value="1"/>
</dbReference>
<dbReference type="OrthoDB" id="430293at2759"/>
<dbReference type="STRING" id="448386.A0A2V3IW23"/>
<evidence type="ECO:0000313" key="5">
    <source>
        <dbReference type="EMBL" id="PXF46332.1"/>
    </source>
</evidence>
<gene>
    <name evidence="5" type="ORF">BWQ96_03988</name>
</gene>
<proteinExistence type="predicted"/>
<evidence type="ECO:0000256" key="2">
    <source>
        <dbReference type="ARBA" id="ARBA00022759"/>
    </source>
</evidence>
<dbReference type="SUPFAM" id="SSF50199">
    <property type="entry name" value="Staphylococcal nuclease"/>
    <property type="match status" value="1"/>
</dbReference>
<dbReference type="PANTHER" id="PTHR12302:SF3">
    <property type="entry name" value="SERINE_THREONINE-PROTEIN KINASE 31"/>
    <property type="match status" value="1"/>
</dbReference>
<organism evidence="5 6">
    <name type="scientific">Gracilariopsis chorda</name>
    <dbReference type="NCBI Taxonomy" id="448386"/>
    <lineage>
        <taxon>Eukaryota</taxon>
        <taxon>Rhodophyta</taxon>
        <taxon>Florideophyceae</taxon>
        <taxon>Rhodymeniophycidae</taxon>
        <taxon>Gracilariales</taxon>
        <taxon>Gracilariaceae</taxon>
        <taxon>Gracilariopsis</taxon>
    </lineage>
</organism>
<dbReference type="GO" id="GO:0004519">
    <property type="term" value="F:endonuclease activity"/>
    <property type="evidence" value="ECO:0007669"/>
    <property type="project" value="UniProtKB-KW"/>
</dbReference>
<dbReference type="SMART" id="SM00318">
    <property type="entry name" value="SNc"/>
    <property type="match status" value="1"/>
</dbReference>
<dbReference type="Gene3D" id="2.40.50.90">
    <property type="match status" value="1"/>
</dbReference>
<protein>
    <submittedName>
        <fullName evidence="5">Putative endonuclease lcl3</fullName>
    </submittedName>
</protein>
<feature type="domain" description="TNase-like" evidence="4">
    <location>
        <begin position="131"/>
        <end position="295"/>
    </location>
</feature>
<name>A0A2V3IW23_9FLOR</name>
<evidence type="ECO:0000256" key="3">
    <source>
        <dbReference type="ARBA" id="ARBA00022801"/>
    </source>
</evidence>
<evidence type="ECO:0000259" key="4">
    <source>
        <dbReference type="PROSITE" id="PS50830"/>
    </source>
</evidence>
<evidence type="ECO:0000256" key="1">
    <source>
        <dbReference type="ARBA" id="ARBA00022722"/>
    </source>
</evidence>
<keyword evidence="2 5" id="KW-0255">Endonuclease</keyword>
<evidence type="ECO:0000313" key="6">
    <source>
        <dbReference type="Proteomes" id="UP000247409"/>
    </source>
</evidence>
<comment type="caution">
    <text evidence="5">The sequence shown here is derived from an EMBL/GenBank/DDBJ whole genome shotgun (WGS) entry which is preliminary data.</text>
</comment>
<dbReference type="InterPro" id="IPR016071">
    <property type="entry name" value="Staphylococal_nuclease_OB-fold"/>
</dbReference>
<reference evidence="5 6" key="1">
    <citation type="journal article" date="2018" name="Mol. Biol. Evol.">
        <title>Analysis of the draft genome of the red seaweed Gracilariopsis chorda provides insights into genome size evolution in Rhodophyta.</title>
        <authorList>
            <person name="Lee J."/>
            <person name="Yang E.C."/>
            <person name="Graf L."/>
            <person name="Yang J.H."/>
            <person name="Qiu H."/>
            <person name="Zel Zion U."/>
            <person name="Chan C.X."/>
            <person name="Stephens T.G."/>
            <person name="Weber A.P.M."/>
            <person name="Boo G.H."/>
            <person name="Boo S.M."/>
            <person name="Kim K.M."/>
            <person name="Shin Y."/>
            <person name="Jung M."/>
            <person name="Lee S.J."/>
            <person name="Yim H.S."/>
            <person name="Lee J.H."/>
            <person name="Bhattacharya D."/>
            <person name="Yoon H.S."/>
        </authorList>
    </citation>
    <scope>NUCLEOTIDE SEQUENCE [LARGE SCALE GENOMIC DNA]</scope>
    <source>
        <strain evidence="5 6">SKKU-2015</strain>
        <tissue evidence="5">Whole body</tissue>
    </source>
</reference>
<keyword evidence="3" id="KW-0378">Hydrolase</keyword>
<keyword evidence="1" id="KW-0540">Nuclease</keyword>
<dbReference type="GO" id="GO:0005739">
    <property type="term" value="C:mitochondrion"/>
    <property type="evidence" value="ECO:0007669"/>
    <property type="project" value="TreeGrafter"/>
</dbReference>
<dbReference type="PROSITE" id="PS50830">
    <property type="entry name" value="TNASE_3"/>
    <property type="match status" value="1"/>
</dbReference>
<accession>A0A2V3IW23</accession>
<dbReference type="GO" id="GO:0016787">
    <property type="term" value="F:hydrolase activity"/>
    <property type="evidence" value="ECO:0007669"/>
    <property type="project" value="UniProtKB-KW"/>
</dbReference>
<dbReference type="PANTHER" id="PTHR12302">
    <property type="entry name" value="EBNA2 BINDING PROTEIN P100"/>
    <property type="match status" value="1"/>
</dbReference>
<dbReference type="EMBL" id="NBIV01000041">
    <property type="protein sequence ID" value="PXF46332.1"/>
    <property type="molecule type" value="Genomic_DNA"/>
</dbReference>
<keyword evidence="6" id="KW-1185">Reference proteome</keyword>
<sequence length="365" mass="41117">MSPSRRSPYCRLPIVSLPSILLFGRKGMSSESSKRPSTELLNLLKKNLEATSIFIRGLPRNALSARKGVQNAAISVSKRLPLKVSDDYVRGAVDIFVSLAVLYVTTPAMARSVRRFPTASHIPSNLINNRSVLHGMVVAVRDGDTLRVRHAPLLFRLLNAYKLPSNTKLSQTTINIRLAAVDAPECASFGHRGQKYGPIAREWLREYTLGRKVAFRVHAIDQYKRALATVYRKPKNPILRVLGLGKRNVGLELTRAGYATLYTGSGAEYGGERLKRLYMKIEQRARQKKLGMWSEKNVTTPMQFKREVRAGTTGVKRLIEKNTVKRKQESRVDSEAEKGGQLSQAVPVSVIRFFEDLHMFLKRFR</sequence>
<dbReference type="InterPro" id="IPR035437">
    <property type="entry name" value="SNase_OB-fold_sf"/>
</dbReference>
<dbReference type="Proteomes" id="UP000247409">
    <property type="component" value="Unassembled WGS sequence"/>
</dbReference>